<name>A0ABU1J2F9_9BACL</name>
<dbReference type="EMBL" id="JAVDQH010000017">
    <property type="protein sequence ID" value="MDR6245694.1"/>
    <property type="molecule type" value="Genomic_DNA"/>
</dbReference>
<keyword evidence="1" id="KW-0812">Transmembrane</keyword>
<feature type="transmembrane region" description="Helical" evidence="1">
    <location>
        <begin position="86"/>
        <end position="110"/>
    </location>
</feature>
<feature type="transmembrane region" description="Helical" evidence="1">
    <location>
        <begin position="33"/>
        <end position="51"/>
    </location>
</feature>
<feature type="transmembrane region" description="Helical" evidence="1">
    <location>
        <begin position="122"/>
        <end position="144"/>
    </location>
</feature>
<proteinExistence type="predicted"/>
<keyword evidence="3" id="KW-1185">Reference proteome</keyword>
<sequence>MLEAIRFVFFSSIEYLAIFALMLSIFRLKPLEYIGTASFVFLIMSLISFALRAEFDLSFVVPVVGAISYILVLATIVRIPLLWSSIIAVSGLFIYGIIQGLIILTFFGSYTSSMQYSSTGTLIQIISIIITLGICYVLNYFKFGFVADFEKFKFKFEHIVIVVFTSLALIVVSILMYYNNLFYIIIFLLLLAGIFIYYSVLKERTAYD</sequence>
<feature type="transmembrane region" description="Helical" evidence="1">
    <location>
        <begin position="181"/>
        <end position="201"/>
    </location>
</feature>
<keyword evidence="1" id="KW-0472">Membrane</keyword>
<feature type="transmembrane region" description="Helical" evidence="1">
    <location>
        <begin position="6"/>
        <end position="26"/>
    </location>
</feature>
<evidence type="ECO:0000313" key="2">
    <source>
        <dbReference type="EMBL" id="MDR6245694.1"/>
    </source>
</evidence>
<dbReference type="RefSeq" id="WP_188776429.1">
    <property type="nucleotide sequence ID" value="NZ_BMMB01000006.1"/>
</dbReference>
<feature type="transmembrane region" description="Helical" evidence="1">
    <location>
        <begin position="156"/>
        <end position="175"/>
    </location>
</feature>
<reference evidence="2 3" key="1">
    <citation type="submission" date="2023-07" db="EMBL/GenBank/DDBJ databases">
        <title>Genomic Encyclopedia of Type Strains, Phase IV (KMG-IV): sequencing the most valuable type-strain genomes for metagenomic binning, comparative biology and taxonomic classification.</title>
        <authorList>
            <person name="Goeker M."/>
        </authorList>
    </citation>
    <scope>NUCLEOTIDE SEQUENCE [LARGE SCALE GENOMIC DNA]</scope>
    <source>
        <strain evidence="2 3">DSM 22170</strain>
    </source>
</reference>
<organism evidence="2 3">
    <name type="scientific">Paenibacillus hunanensis</name>
    <dbReference type="NCBI Taxonomy" id="539262"/>
    <lineage>
        <taxon>Bacteria</taxon>
        <taxon>Bacillati</taxon>
        <taxon>Bacillota</taxon>
        <taxon>Bacilli</taxon>
        <taxon>Bacillales</taxon>
        <taxon>Paenibacillaceae</taxon>
        <taxon>Paenibacillus</taxon>
    </lineage>
</organism>
<dbReference type="Proteomes" id="UP001185028">
    <property type="component" value="Unassembled WGS sequence"/>
</dbReference>
<evidence type="ECO:0000313" key="3">
    <source>
        <dbReference type="Proteomes" id="UP001185028"/>
    </source>
</evidence>
<protein>
    <submittedName>
        <fullName evidence="2">Uncharacterized protein</fullName>
    </submittedName>
</protein>
<gene>
    <name evidence="2" type="ORF">JOC58_003607</name>
</gene>
<accession>A0ABU1J2F9</accession>
<evidence type="ECO:0000256" key="1">
    <source>
        <dbReference type="SAM" id="Phobius"/>
    </source>
</evidence>
<keyword evidence="1" id="KW-1133">Transmembrane helix</keyword>
<feature type="transmembrane region" description="Helical" evidence="1">
    <location>
        <begin position="57"/>
        <end position="79"/>
    </location>
</feature>
<comment type="caution">
    <text evidence="2">The sequence shown here is derived from an EMBL/GenBank/DDBJ whole genome shotgun (WGS) entry which is preliminary data.</text>
</comment>